<dbReference type="InterPro" id="IPR002110">
    <property type="entry name" value="Ankyrin_rpt"/>
</dbReference>
<dbReference type="Pfam" id="PF00023">
    <property type="entry name" value="Ank"/>
    <property type="match status" value="1"/>
</dbReference>
<dbReference type="CDD" id="cd16725">
    <property type="entry name" value="RING-HC_MIB1_rpt2"/>
    <property type="match status" value="1"/>
</dbReference>
<keyword evidence="20" id="KW-1185">Reference proteome</keyword>
<feature type="repeat" description="ANK" evidence="15">
    <location>
        <begin position="806"/>
        <end position="838"/>
    </location>
</feature>
<dbReference type="InterPro" id="IPR001841">
    <property type="entry name" value="Znf_RING"/>
</dbReference>
<reference evidence="21" key="1">
    <citation type="submission" date="2016-11" db="UniProtKB">
        <authorList>
            <consortium name="WormBaseParasite"/>
        </authorList>
    </citation>
    <scope>IDENTIFICATION</scope>
</reference>
<evidence type="ECO:0000256" key="4">
    <source>
        <dbReference type="ARBA" id="ARBA00012483"/>
    </source>
</evidence>
<keyword evidence="5" id="KW-0963">Cytoplasm</keyword>
<accession>A0A1I8HEB5</accession>
<evidence type="ECO:0000256" key="3">
    <source>
        <dbReference type="ARBA" id="ARBA00004906"/>
    </source>
</evidence>
<dbReference type="InterPro" id="IPR040847">
    <property type="entry name" value="SH3_15"/>
</dbReference>
<feature type="region of interest" description="Disordered" evidence="17">
    <location>
        <begin position="530"/>
        <end position="549"/>
    </location>
</feature>
<dbReference type="GO" id="GO:0007219">
    <property type="term" value="P:Notch signaling pathway"/>
    <property type="evidence" value="ECO:0007669"/>
    <property type="project" value="UniProtKB-KW"/>
</dbReference>
<dbReference type="AlphaFoldDB" id="A0A1I8HEB5"/>
<evidence type="ECO:0000256" key="7">
    <source>
        <dbReference type="ARBA" id="ARBA00022723"/>
    </source>
</evidence>
<keyword evidence="13 15" id="KW-0040">ANK repeat</keyword>
<keyword evidence="12" id="KW-0914">Notch signaling pathway</keyword>
<comment type="subcellular location">
    <subcellularLocation>
        <location evidence="2">Cytoplasm</location>
    </subcellularLocation>
</comment>
<dbReference type="PANTHER" id="PTHR24202:SF53">
    <property type="entry name" value="E3 UBIQUITIN-PROTEIN LIGASE MIB1"/>
    <property type="match status" value="1"/>
</dbReference>
<feature type="compositionally biased region" description="Low complexity" evidence="17">
    <location>
        <begin position="576"/>
        <end position="593"/>
    </location>
</feature>
<dbReference type="InterPro" id="IPR000433">
    <property type="entry name" value="Znf_ZZ"/>
</dbReference>
<dbReference type="Pfam" id="PF00569">
    <property type="entry name" value="ZZ"/>
    <property type="match status" value="1"/>
</dbReference>
<dbReference type="GO" id="GO:0005737">
    <property type="term" value="C:cytoplasm"/>
    <property type="evidence" value="ECO:0007669"/>
    <property type="project" value="UniProtKB-SubCell"/>
</dbReference>
<dbReference type="CDD" id="cd16727">
    <property type="entry name" value="RING-HC_MIB1_rpt3"/>
    <property type="match status" value="1"/>
</dbReference>
<dbReference type="PROSITE" id="PS50297">
    <property type="entry name" value="ANK_REP_REGION"/>
    <property type="match status" value="6"/>
</dbReference>
<evidence type="ECO:0000256" key="15">
    <source>
        <dbReference type="PROSITE-ProRule" id="PRU00023"/>
    </source>
</evidence>
<dbReference type="GO" id="GO:0008270">
    <property type="term" value="F:zinc ion binding"/>
    <property type="evidence" value="ECO:0007669"/>
    <property type="project" value="UniProtKB-KW"/>
</dbReference>
<dbReference type="Pfam" id="PF13606">
    <property type="entry name" value="Ank_3"/>
    <property type="match status" value="1"/>
</dbReference>
<dbReference type="PROSITE" id="PS51416">
    <property type="entry name" value="MIB_HERC2"/>
    <property type="match status" value="2"/>
</dbReference>
<dbReference type="Pfam" id="PF13920">
    <property type="entry name" value="zf-C3HC4_3"/>
    <property type="match status" value="3"/>
</dbReference>
<dbReference type="SUPFAM" id="SSF57850">
    <property type="entry name" value="RING/U-box"/>
    <property type="match status" value="2"/>
</dbReference>
<keyword evidence="14" id="KW-0175">Coiled coil</keyword>
<evidence type="ECO:0000256" key="14">
    <source>
        <dbReference type="ARBA" id="ARBA00023054"/>
    </source>
</evidence>
<dbReference type="PROSITE" id="PS50088">
    <property type="entry name" value="ANK_REPEAT"/>
    <property type="match status" value="6"/>
</dbReference>
<dbReference type="InterPro" id="IPR043145">
    <property type="entry name" value="Znf_ZZ_sf"/>
</dbReference>
<proteinExistence type="predicted"/>
<dbReference type="Gene3D" id="1.25.40.20">
    <property type="entry name" value="Ankyrin repeat-containing domain"/>
    <property type="match status" value="3"/>
</dbReference>
<dbReference type="Proteomes" id="UP000095280">
    <property type="component" value="Unplaced"/>
</dbReference>
<keyword evidence="10" id="KW-0833">Ubl conjugation pathway</keyword>
<feature type="compositionally biased region" description="Polar residues" evidence="17">
    <location>
        <begin position="1103"/>
        <end position="1117"/>
    </location>
</feature>
<dbReference type="InterPro" id="IPR037252">
    <property type="entry name" value="Mib_Herc2_sf"/>
</dbReference>
<dbReference type="Gene3D" id="3.30.60.90">
    <property type="match status" value="1"/>
</dbReference>
<dbReference type="InterPro" id="IPR013083">
    <property type="entry name" value="Znf_RING/FYVE/PHD"/>
</dbReference>
<feature type="repeat" description="ANK" evidence="15">
    <location>
        <begin position="670"/>
        <end position="702"/>
    </location>
</feature>
<dbReference type="SMART" id="SM00184">
    <property type="entry name" value="RING"/>
    <property type="match status" value="3"/>
</dbReference>
<feature type="domain" description="RING-type" evidence="18">
    <location>
        <begin position="1139"/>
        <end position="1172"/>
    </location>
</feature>
<feature type="repeat" description="ANK" evidence="15">
    <location>
        <begin position="604"/>
        <end position="636"/>
    </location>
</feature>
<evidence type="ECO:0000313" key="21">
    <source>
        <dbReference type="WBParaSite" id="maker-uti_cns_0005649-snap-gene-0.3-mRNA-1"/>
    </source>
</evidence>
<feature type="region of interest" description="Disordered" evidence="17">
    <location>
        <begin position="1092"/>
        <end position="1117"/>
    </location>
</feature>
<dbReference type="PROSITE" id="PS01357">
    <property type="entry name" value="ZF_ZZ_1"/>
    <property type="match status" value="1"/>
</dbReference>
<feature type="domain" description="MIB/HERC2" evidence="19">
    <location>
        <begin position="15"/>
        <end position="85"/>
    </location>
</feature>
<keyword evidence="6" id="KW-0808">Transferase</keyword>
<feature type="domain" description="RING-type" evidence="18">
    <location>
        <begin position="990"/>
        <end position="1025"/>
    </location>
</feature>
<evidence type="ECO:0000256" key="12">
    <source>
        <dbReference type="ARBA" id="ARBA00022976"/>
    </source>
</evidence>
<keyword evidence="11" id="KW-0862">Zinc</keyword>
<evidence type="ECO:0000259" key="18">
    <source>
        <dbReference type="PROSITE" id="PS50089"/>
    </source>
</evidence>
<dbReference type="UniPathway" id="UPA00143"/>
<evidence type="ECO:0000313" key="20">
    <source>
        <dbReference type="Proteomes" id="UP000095280"/>
    </source>
</evidence>
<evidence type="ECO:0000256" key="1">
    <source>
        <dbReference type="ARBA" id="ARBA00000900"/>
    </source>
</evidence>
<comment type="pathway">
    <text evidence="3">Protein modification; protein ubiquitination.</text>
</comment>
<feature type="repeat" description="ANK" evidence="15">
    <location>
        <begin position="637"/>
        <end position="669"/>
    </location>
</feature>
<evidence type="ECO:0000256" key="6">
    <source>
        <dbReference type="ARBA" id="ARBA00022679"/>
    </source>
</evidence>
<dbReference type="EC" id="2.3.2.27" evidence="4"/>
<feature type="compositionally biased region" description="Gly residues" evidence="17">
    <location>
        <begin position="530"/>
        <end position="546"/>
    </location>
</feature>
<dbReference type="SUPFAM" id="SSF48403">
    <property type="entry name" value="Ankyrin repeat"/>
    <property type="match status" value="1"/>
</dbReference>
<feature type="compositionally biased region" description="Gly residues" evidence="17">
    <location>
        <begin position="479"/>
        <end position="493"/>
    </location>
</feature>
<feature type="repeat" description="ANK" evidence="15">
    <location>
        <begin position="703"/>
        <end position="735"/>
    </location>
</feature>
<evidence type="ECO:0000256" key="5">
    <source>
        <dbReference type="ARBA" id="ARBA00022490"/>
    </source>
</evidence>
<feature type="region of interest" description="Disordered" evidence="17">
    <location>
        <begin position="574"/>
        <end position="593"/>
    </location>
</feature>
<organism evidence="20 21">
    <name type="scientific">Macrostomum lignano</name>
    <dbReference type="NCBI Taxonomy" id="282301"/>
    <lineage>
        <taxon>Eukaryota</taxon>
        <taxon>Metazoa</taxon>
        <taxon>Spiralia</taxon>
        <taxon>Lophotrochozoa</taxon>
        <taxon>Platyhelminthes</taxon>
        <taxon>Rhabditophora</taxon>
        <taxon>Macrostomorpha</taxon>
        <taxon>Macrostomida</taxon>
        <taxon>Macrostomidae</taxon>
        <taxon>Macrostomum</taxon>
    </lineage>
</organism>
<dbReference type="FunFam" id="2.30.30.40:FF:000054">
    <property type="entry name" value="Putative e3 ubiquitin-protein ligase mind-bomb"/>
    <property type="match status" value="1"/>
</dbReference>
<dbReference type="SMART" id="SM00248">
    <property type="entry name" value="ANK"/>
    <property type="match status" value="8"/>
</dbReference>
<dbReference type="GO" id="GO:0061630">
    <property type="term" value="F:ubiquitin protein ligase activity"/>
    <property type="evidence" value="ECO:0007669"/>
    <property type="project" value="UniProtKB-EC"/>
</dbReference>
<name>A0A1I8HEB5_9PLAT</name>
<protein>
    <recommendedName>
        <fullName evidence="4">RING-type E3 ubiquitin transferase</fullName>
        <ecNumber evidence="4">2.3.2.27</ecNumber>
    </recommendedName>
</protein>
<dbReference type="GO" id="GO:0006897">
    <property type="term" value="P:endocytosis"/>
    <property type="evidence" value="ECO:0007669"/>
    <property type="project" value="TreeGrafter"/>
</dbReference>
<keyword evidence="7" id="KW-0479">Metal-binding</keyword>
<evidence type="ECO:0000256" key="8">
    <source>
        <dbReference type="ARBA" id="ARBA00022737"/>
    </source>
</evidence>
<keyword evidence="8" id="KW-0677">Repeat</keyword>
<dbReference type="Gene3D" id="2.30.30.40">
    <property type="entry name" value="SH3 Domains"/>
    <property type="match status" value="2"/>
</dbReference>
<dbReference type="Pfam" id="PF06701">
    <property type="entry name" value="MIB_HERC2"/>
    <property type="match status" value="2"/>
</dbReference>
<keyword evidence="9 16" id="KW-0863">Zinc-finger</keyword>
<dbReference type="Pfam" id="PF12796">
    <property type="entry name" value="Ank_2"/>
    <property type="match status" value="2"/>
</dbReference>
<dbReference type="GO" id="GO:0016567">
    <property type="term" value="P:protein ubiquitination"/>
    <property type="evidence" value="ECO:0007669"/>
    <property type="project" value="UniProtKB-UniPathway"/>
</dbReference>
<dbReference type="PRINTS" id="PR01415">
    <property type="entry name" value="ANKYRIN"/>
</dbReference>
<evidence type="ECO:0000256" key="9">
    <source>
        <dbReference type="ARBA" id="ARBA00022771"/>
    </source>
</evidence>
<dbReference type="InterPro" id="IPR036770">
    <property type="entry name" value="Ankyrin_rpt-contain_sf"/>
</dbReference>
<feature type="repeat" description="ANK" evidence="15">
    <location>
        <begin position="772"/>
        <end position="796"/>
    </location>
</feature>
<evidence type="ECO:0000259" key="19">
    <source>
        <dbReference type="PROSITE" id="PS51416"/>
    </source>
</evidence>
<feature type="region of interest" description="Disordered" evidence="17">
    <location>
        <begin position="479"/>
        <end position="513"/>
    </location>
</feature>
<evidence type="ECO:0000256" key="13">
    <source>
        <dbReference type="ARBA" id="ARBA00023043"/>
    </source>
</evidence>
<comment type="catalytic activity">
    <reaction evidence="1">
        <text>S-ubiquitinyl-[E2 ubiquitin-conjugating enzyme]-L-cysteine + [acceptor protein]-L-lysine = [E2 ubiquitin-conjugating enzyme]-L-cysteine + N(6)-ubiquitinyl-[acceptor protein]-L-lysine.</text>
        <dbReference type="EC" id="2.3.2.27"/>
    </reaction>
</comment>
<dbReference type="SUPFAM" id="SSF159034">
    <property type="entry name" value="Mib/herc2 domain-like"/>
    <property type="match status" value="2"/>
</dbReference>
<dbReference type="PANTHER" id="PTHR24202">
    <property type="entry name" value="E3 UBIQUITIN-PROTEIN LIGASE MIB2"/>
    <property type="match status" value="1"/>
</dbReference>
<dbReference type="Gene3D" id="3.30.40.10">
    <property type="entry name" value="Zinc/RING finger domain, C3HC4 (zinc finger)"/>
    <property type="match status" value="3"/>
</dbReference>
<dbReference type="Pfam" id="PF18346">
    <property type="entry name" value="SH3_15"/>
    <property type="match status" value="1"/>
</dbReference>
<evidence type="ECO:0000256" key="11">
    <source>
        <dbReference type="ARBA" id="ARBA00022833"/>
    </source>
</evidence>
<dbReference type="PROSITE" id="PS50089">
    <property type="entry name" value="ZF_RING_2"/>
    <property type="match status" value="2"/>
</dbReference>
<dbReference type="InterPro" id="IPR010606">
    <property type="entry name" value="Mib_Herc2"/>
</dbReference>
<feature type="domain" description="MIB/HERC2" evidence="19">
    <location>
        <begin position="155"/>
        <end position="233"/>
    </location>
</feature>
<evidence type="ECO:0000256" key="10">
    <source>
        <dbReference type="ARBA" id="ARBA00022786"/>
    </source>
</evidence>
<evidence type="ECO:0000256" key="2">
    <source>
        <dbReference type="ARBA" id="ARBA00004496"/>
    </source>
</evidence>
<evidence type="ECO:0000256" key="16">
    <source>
        <dbReference type="PROSITE-ProRule" id="PRU00175"/>
    </source>
</evidence>
<sequence>YFQSHASFMSGSGDLLLTATMQLGVGSRVVRGPHWKWAKQDGGEGSVGTVRNFESPEEVVVVWDNGTAANYRCSGAYDLRVLDNGPAGVVHEDCFSCDECGARPLYGVRWACADCNGVSLCSACYHGDKHSTRHRFFQFVHPLAEPVWCDSRRRAKKYTCRGLFPGARVVRGVDWQWEDQDGGSGKRGKVTEVQDWCPDAPRSAAYVLWDSGVKNLYRVGYEGMVDLRVVSEAKAFAYYRDHLPLLGEINRPPNSDTSAASSTSASLELGGGSAGCPSACPHMELCAFQPGDRVRVAVSTDTLQRLQRTHGGWSPAMSECVDTVGSIVGVDEDGDAVVSYPSGNRWTLNPAALCLIPDPSASARRLRAAVGGGGGGGSGAGGGASSVYATTLLPVTPNLPQSVPLALSPGDLVRVLATTSSGSDQQQQLLGNGRGRVGRVVRVRSDGDVQVDVCGSVMTLSPGCLAPCPPESGGINFNGGGAASSGSSSGGAAGVSSASGSGGGVPDSPQSGERLSNLLKKLFQEHVGGCGSGGGAGGGSAEGSGDGRVIDPSEELVKAAANGDLSRLQELLGAGRSSASSSPQRQQQRAVSAAPTADANAIYAGHTALQAASQNGHIAAARLLIDRGANLQAEDRDGDQAVHHAAFGDQAELVRLLHRRGADINARNRRRQTPLHIAVNKGHAGVVLALLACGALPSLQDADGDTPLHDAVSKRREDVLALLLEHGADLSVCNNDGFNVLHHTALRGNPAAMKILLTKLQRQWLVDERKDDGYTALHLAALNNHLEVCELLVQLGGACLDTQNVNMQTPLHLAVERQHAQVVRLLVREGASVSVRDKDGDTPLHEALRHHTLSQLRQLQDMQDVGKLLMGLGLNSGDKKSLASIACFLAANGADLTLKNKKGQTPLDLCPDPNLCKALSKCQREHSARVASTSAAASSGANECLVCSEPRDCLFGPCGHVACCCLCAARAKKCLICKEPITSRAKIEECLVCSDRPAAVLFRPCGHMCACEGCAGLMKKCVQCRQPIQESVPYGVCCAEHLFGIEKSAAGSTSAAAASNSSASAVSSSTAAAVSAALNSATASASTSQPAAAAAAAAGPPRNRQQGMMNNGQPDQTATLREMQKIQQQLLDIREQTSCPVCLDRLKNMVFLCGHGTCQHCGDQMTVCPICRKPIERRVLVY</sequence>
<evidence type="ECO:0000256" key="17">
    <source>
        <dbReference type="SAM" id="MobiDB-lite"/>
    </source>
</evidence>
<dbReference type="WBParaSite" id="maker-uti_cns_0005649-snap-gene-0.3-mRNA-1">
    <property type="protein sequence ID" value="maker-uti_cns_0005649-snap-gene-0.3-mRNA-1"/>
    <property type="gene ID" value="maker-uti_cns_0005649-snap-gene-0.3"/>
</dbReference>